<protein>
    <recommendedName>
        <fullName evidence="2">Ribosomal RNA methyltransferase FtsJ domain-containing protein</fullName>
    </recommendedName>
</protein>
<sequence length="358" mass="40597">MKADMENTSTYSSVLSQGGGETEVDDTTMAIRAYDQAVKHACNQIRLYLLERIPNFRTLTDLKEKGWNNPAGDHHFAKQRRQADRCSEKQASYFFNMMRVAHRRSSTYAWHPGLFSIARWNTTPWLRLALSVPLDKGGHKALLRRHPSIDIEFIDITMLGADMGVASIPPAHPDTHEFLPQKLYAGDVFDLAICDGQVLRTHSRAAYRESREPARLTMTQLAISLEHMKPGGTMLVLLHKVESWKSVLILRTFCGFSDVKVFKPTRAHATRSSCYMVASNIQSQHEDAIRAIQRWKQLWKAATFGTEVEFGRLAVSLDPDVEDVLEDFGMRLVELGEEAWETQAHALAKAPFVRETRA</sequence>
<dbReference type="STRING" id="37992.A0A4Z0Z0A3"/>
<dbReference type="SUPFAM" id="SSF53335">
    <property type="entry name" value="S-adenosyl-L-methionine-dependent methyltransferases"/>
    <property type="match status" value="1"/>
</dbReference>
<proteinExistence type="predicted"/>
<dbReference type="OrthoDB" id="417125at2759"/>
<comment type="caution">
    <text evidence="3">The sequence shown here is derived from an EMBL/GenBank/DDBJ whole genome shotgun (WGS) entry which is preliminary data.</text>
</comment>
<dbReference type="Pfam" id="PF01728">
    <property type="entry name" value="FtsJ"/>
    <property type="match status" value="1"/>
</dbReference>
<name>A0A4Z0Z0A3_9PEZI</name>
<accession>A0A4Z0Z0A3</accession>
<dbReference type="GO" id="GO:0008168">
    <property type="term" value="F:methyltransferase activity"/>
    <property type="evidence" value="ECO:0007669"/>
    <property type="project" value="InterPro"/>
</dbReference>
<keyword evidence="4" id="KW-1185">Reference proteome</keyword>
<evidence type="ECO:0000259" key="2">
    <source>
        <dbReference type="Pfam" id="PF01728"/>
    </source>
</evidence>
<dbReference type="Proteomes" id="UP000297716">
    <property type="component" value="Unassembled WGS sequence"/>
</dbReference>
<feature type="region of interest" description="Disordered" evidence="1">
    <location>
        <begin position="1"/>
        <end position="22"/>
    </location>
</feature>
<dbReference type="InterPro" id="IPR002877">
    <property type="entry name" value="RNA_MeTrfase_FtsJ_dom"/>
</dbReference>
<dbReference type="EMBL" id="SKBN01000051">
    <property type="protein sequence ID" value="TGJ85151.1"/>
    <property type="molecule type" value="Genomic_DNA"/>
</dbReference>
<dbReference type="InterPro" id="IPR029063">
    <property type="entry name" value="SAM-dependent_MTases_sf"/>
</dbReference>
<evidence type="ECO:0000313" key="4">
    <source>
        <dbReference type="Proteomes" id="UP000297716"/>
    </source>
</evidence>
<dbReference type="AlphaFoldDB" id="A0A4Z0Z0A3"/>
<evidence type="ECO:0000313" key="3">
    <source>
        <dbReference type="EMBL" id="TGJ85151.1"/>
    </source>
</evidence>
<organism evidence="3 4">
    <name type="scientific">Xylaria hypoxylon</name>
    <dbReference type="NCBI Taxonomy" id="37992"/>
    <lineage>
        <taxon>Eukaryota</taxon>
        <taxon>Fungi</taxon>
        <taxon>Dikarya</taxon>
        <taxon>Ascomycota</taxon>
        <taxon>Pezizomycotina</taxon>
        <taxon>Sordariomycetes</taxon>
        <taxon>Xylariomycetidae</taxon>
        <taxon>Xylariales</taxon>
        <taxon>Xylariaceae</taxon>
        <taxon>Xylaria</taxon>
    </lineage>
</organism>
<evidence type="ECO:0000256" key="1">
    <source>
        <dbReference type="SAM" id="MobiDB-lite"/>
    </source>
</evidence>
<dbReference type="Gene3D" id="3.40.50.150">
    <property type="entry name" value="Vaccinia Virus protein VP39"/>
    <property type="match status" value="1"/>
</dbReference>
<feature type="domain" description="Ribosomal RNA methyltransferase FtsJ" evidence="2">
    <location>
        <begin position="174"/>
        <end position="279"/>
    </location>
</feature>
<feature type="compositionally biased region" description="Polar residues" evidence="1">
    <location>
        <begin position="1"/>
        <end position="16"/>
    </location>
</feature>
<reference evidence="3 4" key="1">
    <citation type="submission" date="2019-03" db="EMBL/GenBank/DDBJ databases">
        <title>Draft genome sequence of Xylaria hypoxylon DSM 108379, a ubiquitous saprotrophic-parasitic fungi on hardwood.</title>
        <authorList>
            <person name="Buettner E."/>
            <person name="Leonhardt S."/>
            <person name="Gebauer A.M."/>
            <person name="Liers C."/>
            <person name="Hofrichter M."/>
            <person name="Kellner H."/>
        </authorList>
    </citation>
    <scope>NUCLEOTIDE SEQUENCE [LARGE SCALE GENOMIC DNA]</scope>
    <source>
        <strain evidence="3 4">DSM 108379</strain>
    </source>
</reference>
<dbReference type="GO" id="GO:0032259">
    <property type="term" value="P:methylation"/>
    <property type="evidence" value="ECO:0007669"/>
    <property type="project" value="InterPro"/>
</dbReference>
<gene>
    <name evidence="3" type="ORF">E0Z10_g3611</name>
</gene>